<evidence type="ECO:0000313" key="3">
    <source>
        <dbReference type="Proteomes" id="UP000799324"/>
    </source>
</evidence>
<reference evidence="2" key="1">
    <citation type="journal article" date="2020" name="Stud. Mycol.">
        <title>101 Dothideomycetes genomes: a test case for predicting lifestyles and emergence of pathogens.</title>
        <authorList>
            <person name="Haridas S."/>
            <person name="Albert R."/>
            <person name="Binder M."/>
            <person name="Bloem J."/>
            <person name="Labutti K."/>
            <person name="Salamov A."/>
            <person name="Andreopoulos B."/>
            <person name="Baker S."/>
            <person name="Barry K."/>
            <person name="Bills G."/>
            <person name="Bluhm B."/>
            <person name="Cannon C."/>
            <person name="Castanera R."/>
            <person name="Culley D."/>
            <person name="Daum C."/>
            <person name="Ezra D."/>
            <person name="Gonzalez J."/>
            <person name="Henrissat B."/>
            <person name="Kuo A."/>
            <person name="Liang C."/>
            <person name="Lipzen A."/>
            <person name="Lutzoni F."/>
            <person name="Magnuson J."/>
            <person name="Mondo S."/>
            <person name="Nolan M."/>
            <person name="Ohm R."/>
            <person name="Pangilinan J."/>
            <person name="Park H.-J."/>
            <person name="Ramirez L."/>
            <person name="Alfaro M."/>
            <person name="Sun H."/>
            <person name="Tritt A."/>
            <person name="Yoshinaga Y."/>
            <person name="Zwiers L.-H."/>
            <person name="Turgeon B."/>
            <person name="Goodwin S."/>
            <person name="Spatafora J."/>
            <person name="Crous P."/>
            <person name="Grigoriev I."/>
        </authorList>
    </citation>
    <scope>NUCLEOTIDE SEQUENCE</scope>
    <source>
        <strain evidence="2">CBS 122681</strain>
    </source>
</reference>
<evidence type="ECO:0000256" key="1">
    <source>
        <dbReference type="SAM" id="SignalP"/>
    </source>
</evidence>
<evidence type="ECO:0008006" key="4">
    <source>
        <dbReference type="Google" id="ProtNLM"/>
    </source>
</evidence>
<dbReference type="Proteomes" id="UP000799324">
    <property type="component" value="Unassembled WGS sequence"/>
</dbReference>
<name>A0A6A6SXW8_9PLEO</name>
<dbReference type="AlphaFoldDB" id="A0A6A6SXW8"/>
<protein>
    <recommendedName>
        <fullName evidence="4">Secreted protein</fullName>
    </recommendedName>
</protein>
<accession>A0A6A6SXW8</accession>
<proteinExistence type="predicted"/>
<feature type="chain" id="PRO_5025468081" description="Secreted protein" evidence="1">
    <location>
        <begin position="27"/>
        <end position="145"/>
    </location>
</feature>
<organism evidence="2 3">
    <name type="scientific">Lophiostoma macrostomum CBS 122681</name>
    <dbReference type="NCBI Taxonomy" id="1314788"/>
    <lineage>
        <taxon>Eukaryota</taxon>
        <taxon>Fungi</taxon>
        <taxon>Dikarya</taxon>
        <taxon>Ascomycota</taxon>
        <taxon>Pezizomycotina</taxon>
        <taxon>Dothideomycetes</taxon>
        <taxon>Pleosporomycetidae</taxon>
        <taxon>Pleosporales</taxon>
        <taxon>Lophiostomataceae</taxon>
        <taxon>Lophiostoma</taxon>
    </lineage>
</organism>
<gene>
    <name evidence="2" type="ORF">K491DRAFT_49796</name>
</gene>
<dbReference type="OrthoDB" id="10645715at2759"/>
<feature type="signal peptide" evidence="1">
    <location>
        <begin position="1"/>
        <end position="26"/>
    </location>
</feature>
<dbReference type="EMBL" id="MU004403">
    <property type="protein sequence ID" value="KAF2652380.1"/>
    <property type="molecule type" value="Genomic_DNA"/>
</dbReference>
<evidence type="ECO:0000313" key="2">
    <source>
        <dbReference type="EMBL" id="KAF2652380.1"/>
    </source>
</evidence>
<sequence>MISFLICATYQPMAMIALCFLGAGSGLPEHSLTVQNQHSTPCFHHSPGFHQLAHYPTKPYHPSTWSALVSNSHGWQPLGKKPPSPQALSPWCCSLSTPSCHWLELASDAGHTRSHVSNAMPLATFSDAPEWRMCLCATVYMGRWF</sequence>
<keyword evidence="3" id="KW-1185">Reference proteome</keyword>
<keyword evidence="1" id="KW-0732">Signal</keyword>